<dbReference type="EMBL" id="JAIFTL010000183">
    <property type="protein sequence ID" value="KAG9321787.1"/>
    <property type="molecule type" value="Genomic_DNA"/>
</dbReference>
<comment type="similarity">
    <text evidence="5">Belongs to the RAD23 family.</text>
</comment>
<dbReference type="PROSITE" id="PS50030">
    <property type="entry name" value="UBA"/>
    <property type="match status" value="2"/>
</dbReference>
<dbReference type="CDD" id="cd01805">
    <property type="entry name" value="Ubl_Rad23"/>
    <property type="match status" value="1"/>
</dbReference>
<keyword evidence="2 5" id="KW-0227">DNA damage</keyword>
<evidence type="ECO:0000256" key="2">
    <source>
        <dbReference type="ARBA" id="ARBA00022763"/>
    </source>
</evidence>
<feature type="region of interest" description="Disordered" evidence="6">
    <location>
        <begin position="137"/>
        <end position="204"/>
    </location>
</feature>
<sequence length="454" mass="48078">MLPIISSSPLFHFQAATSTTMLITIKTLKQETFKVDVDEADKAYVFDSGNVFVGIQVAFFFRKLVLSIKEKIEQLQGHPVSSQKLIFSGKSSILITQAAEGRVRKILEDEKPVSQYNISEKDFLVIMVTKAKAAAASSSKPAAATTTPTPASAPEPAAATPTAPVAQASTEQASAAAPANAPVVGENPAPAASTEPAAPSDDNALLTGSRLETAIQNMMEMGFPRDQCLLAMRASFNNPDRAVEYLMTGIPEHLQAQASAPAPAAAPARAAAPASTAAPTSAPAVAAAAPPASAAATTTAQPQNLFTAAAQAAATARRGGAGAPGAEAGAAETDSLAFLRDQPQFQQIREMVQHNPDLLQPLLIQLGQSNPQMLQLINQNQQAFLQLLNEGNDGEDDGRIYVTQEEQDAIQRLENLGFDHRTVVEAFFACDRNEEMAANYLFDHGHEDMEEDMQ</sequence>
<comment type="subcellular location">
    <subcellularLocation>
        <location evidence="5">Nucleus</location>
    </subcellularLocation>
    <subcellularLocation>
        <location evidence="5">Cytoplasm</location>
    </subcellularLocation>
</comment>
<keyword evidence="4 5" id="KW-0539">Nucleus</keyword>
<evidence type="ECO:0000256" key="3">
    <source>
        <dbReference type="ARBA" id="ARBA00023204"/>
    </source>
</evidence>
<evidence type="ECO:0000256" key="5">
    <source>
        <dbReference type="RuleBase" id="RU367049"/>
    </source>
</evidence>
<comment type="function">
    <text evidence="5">Multiubiquitin chain receptor involved in modulation of proteasomal degradation. Involved in nucleotide excision repair.</text>
</comment>
<dbReference type="PANTHER" id="PTHR10621:SF0">
    <property type="entry name" value="UV EXCISION REPAIR PROTEIN RAD23"/>
    <property type="match status" value="1"/>
</dbReference>
<dbReference type="InterPro" id="IPR000626">
    <property type="entry name" value="Ubiquitin-like_dom"/>
</dbReference>
<keyword evidence="3 5" id="KW-0234">DNA repair</keyword>
<evidence type="ECO:0000256" key="4">
    <source>
        <dbReference type="ARBA" id="ARBA00023242"/>
    </source>
</evidence>
<accession>A0A9P8CW69</accession>
<protein>
    <recommendedName>
        <fullName evidence="5">UV excision repair protein RAD23</fullName>
    </recommendedName>
</protein>
<dbReference type="SMART" id="SM00165">
    <property type="entry name" value="UBA"/>
    <property type="match status" value="2"/>
</dbReference>
<dbReference type="InterPro" id="IPR036353">
    <property type="entry name" value="XPC-bd_sf"/>
</dbReference>
<dbReference type="Pfam" id="PF00240">
    <property type="entry name" value="ubiquitin"/>
    <property type="match status" value="1"/>
</dbReference>
<dbReference type="GO" id="GO:0005829">
    <property type="term" value="C:cytosol"/>
    <property type="evidence" value="ECO:0007669"/>
    <property type="project" value="TreeGrafter"/>
</dbReference>
<feature type="domain" description="Ubiquitin-like" evidence="8">
    <location>
        <begin position="21"/>
        <end position="133"/>
    </location>
</feature>
<dbReference type="SUPFAM" id="SSF46934">
    <property type="entry name" value="UBA-like"/>
    <property type="match status" value="2"/>
</dbReference>
<reference evidence="9" key="1">
    <citation type="submission" date="2021-07" db="EMBL/GenBank/DDBJ databases">
        <title>Draft genome of Mortierella alpina, strain LL118, isolated from an aspen leaf litter sample.</title>
        <authorList>
            <person name="Yang S."/>
            <person name="Vinatzer B.A."/>
        </authorList>
    </citation>
    <scope>NUCLEOTIDE SEQUENCE</scope>
    <source>
        <strain evidence="9">LL118</strain>
    </source>
</reference>
<evidence type="ECO:0000259" key="7">
    <source>
        <dbReference type="PROSITE" id="PS50030"/>
    </source>
</evidence>
<dbReference type="Pfam" id="PF09280">
    <property type="entry name" value="XPC-binding"/>
    <property type="match status" value="1"/>
</dbReference>
<evidence type="ECO:0000259" key="8">
    <source>
        <dbReference type="PROSITE" id="PS50053"/>
    </source>
</evidence>
<dbReference type="GO" id="GO:0005654">
    <property type="term" value="C:nucleoplasm"/>
    <property type="evidence" value="ECO:0007669"/>
    <property type="project" value="TreeGrafter"/>
</dbReference>
<dbReference type="Gene3D" id="1.10.8.10">
    <property type="entry name" value="DNA helicase RuvA subunit, C-terminal domain"/>
    <property type="match status" value="2"/>
</dbReference>
<dbReference type="FunFam" id="1.10.10.540:FF:000001">
    <property type="entry name" value="UV excision repair protein RAD23 B"/>
    <property type="match status" value="1"/>
</dbReference>
<dbReference type="GO" id="GO:0006289">
    <property type="term" value="P:nucleotide-excision repair"/>
    <property type="evidence" value="ECO:0007669"/>
    <property type="project" value="UniProtKB-UniRule"/>
</dbReference>
<dbReference type="SUPFAM" id="SSF54236">
    <property type="entry name" value="Ubiquitin-like"/>
    <property type="match status" value="1"/>
</dbReference>
<proteinExistence type="inferred from homology"/>
<dbReference type="FunFam" id="1.10.8.10:FF:000002">
    <property type="entry name" value="UV excision repair protein RAD23 homolog"/>
    <property type="match status" value="1"/>
</dbReference>
<dbReference type="PANTHER" id="PTHR10621">
    <property type="entry name" value="UV EXCISION REPAIR PROTEIN RAD23"/>
    <property type="match status" value="1"/>
</dbReference>
<dbReference type="AlphaFoldDB" id="A0A9P8CW69"/>
<dbReference type="PROSITE" id="PS50053">
    <property type="entry name" value="UBIQUITIN_2"/>
    <property type="match status" value="1"/>
</dbReference>
<dbReference type="NCBIfam" id="TIGR00601">
    <property type="entry name" value="rad23"/>
    <property type="match status" value="1"/>
</dbReference>
<dbReference type="InterPro" id="IPR015940">
    <property type="entry name" value="UBA"/>
</dbReference>
<evidence type="ECO:0000313" key="9">
    <source>
        <dbReference type="EMBL" id="KAG9321787.1"/>
    </source>
</evidence>
<keyword evidence="5" id="KW-0963">Cytoplasm</keyword>
<dbReference type="GO" id="GO:0003684">
    <property type="term" value="F:damaged DNA binding"/>
    <property type="evidence" value="ECO:0007669"/>
    <property type="project" value="UniProtKB-UniRule"/>
</dbReference>
<dbReference type="InterPro" id="IPR004806">
    <property type="entry name" value="Rad23"/>
</dbReference>
<keyword evidence="1" id="KW-0677">Repeat</keyword>
<dbReference type="InterPro" id="IPR009060">
    <property type="entry name" value="UBA-like_sf"/>
</dbReference>
<dbReference type="SMART" id="SM00213">
    <property type="entry name" value="UBQ"/>
    <property type="match status" value="1"/>
</dbReference>
<feature type="domain" description="UBA" evidence="7">
    <location>
        <begin position="209"/>
        <end position="249"/>
    </location>
</feature>
<evidence type="ECO:0000256" key="1">
    <source>
        <dbReference type="ARBA" id="ARBA00022737"/>
    </source>
</evidence>
<dbReference type="Gene3D" id="1.10.10.540">
    <property type="entry name" value="XPC-binding domain"/>
    <property type="match status" value="1"/>
</dbReference>
<evidence type="ECO:0000313" key="10">
    <source>
        <dbReference type="Proteomes" id="UP000717515"/>
    </source>
</evidence>
<comment type="caution">
    <text evidence="9">The sequence shown here is derived from an EMBL/GenBank/DDBJ whole genome shotgun (WGS) entry which is preliminary data.</text>
</comment>
<dbReference type="GO" id="GO:0031593">
    <property type="term" value="F:polyubiquitin modification-dependent protein binding"/>
    <property type="evidence" value="ECO:0007669"/>
    <property type="project" value="UniProtKB-UniRule"/>
</dbReference>
<dbReference type="InterPro" id="IPR015360">
    <property type="entry name" value="XPC-bd"/>
</dbReference>
<dbReference type="FunFam" id="1.10.8.10:FF:000003">
    <property type="entry name" value="UV excision repair protein RAD23 homolog"/>
    <property type="match status" value="1"/>
</dbReference>
<feature type="compositionally biased region" description="Low complexity" evidence="6">
    <location>
        <begin position="137"/>
        <end position="200"/>
    </location>
</feature>
<dbReference type="PRINTS" id="PR01839">
    <property type="entry name" value="RAD23PROTEIN"/>
</dbReference>
<dbReference type="SMART" id="SM00727">
    <property type="entry name" value="STI1"/>
    <property type="match status" value="1"/>
</dbReference>
<organism evidence="9 10">
    <name type="scientific">Mortierella alpina</name>
    <name type="common">Oleaginous fungus</name>
    <name type="synonym">Mortierella renispora</name>
    <dbReference type="NCBI Taxonomy" id="64518"/>
    <lineage>
        <taxon>Eukaryota</taxon>
        <taxon>Fungi</taxon>
        <taxon>Fungi incertae sedis</taxon>
        <taxon>Mucoromycota</taxon>
        <taxon>Mortierellomycotina</taxon>
        <taxon>Mortierellomycetes</taxon>
        <taxon>Mortierellales</taxon>
        <taxon>Mortierellaceae</taxon>
        <taxon>Mortierella</taxon>
    </lineage>
</organism>
<dbReference type="InterPro" id="IPR006636">
    <property type="entry name" value="STI1_HS-bd"/>
</dbReference>
<feature type="domain" description="UBA" evidence="7">
    <location>
        <begin position="403"/>
        <end position="444"/>
    </location>
</feature>
<dbReference type="InterPro" id="IPR029071">
    <property type="entry name" value="Ubiquitin-like_domsf"/>
</dbReference>
<dbReference type="GO" id="GO:0070628">
    <property type="term" value="F:proteasome binding"/>
    <property type="evidence" value="ECO:0007669"/>
    <property type="project" value="TreeGrafter"/>
</dbReference>
<dbReference type="Gene3D" id="3.10.20.90">
    <property type="entry name" value="Phosphatidylinositol 3-kinase Catalytic Subunit, Chain A, domain 1"/>
    <property type="match status" value="1"/>
</dbReference>
<dbReference type="Proteomes" id="UP000717515">
    <property type="component" value="Unassembled WGS sequence"/>
</dbReference>
<dbReference type="CDD" id="cd14280">
    <property type="entry name" value="UBA1_Rad23_like"/>
    <property type="match status" value="1"/>
</dbReference>
<dbReference type="GO" id="GO:0043130">
    <property type="term" value="F:ubiquitin binding"/>
    <property type="evidence" value="ECO:0007669"/>
    <property type="project" value="UniProtKB-UniRule"/>
</dbReference>
<dbReference type="SUPFAM" id="SSF101238">
    <property type="entry name" value="XPC-binding domain"/>
    <property type="match status" value="1"/>
</dbReference>
<dbReference type="GO" id="GO:0043161">
    <property type="term" value="P:proteasome-mediated ubiquitin-dependent protein catabolic process"/>
    <property type="evidence" value="ECO:0007669"/>
    <property type="project" value="UniProtKB-UniRule"/>
</dbReference>
<gene>
    <name evidence="9" type="ORF">KVV02_004816</name>
</gene>
<name>A0A9P8CW69_MORAP</name>
<dbReference type="Pfam" id="PF00627">
    <property type="entry name" value="UBA"/>
    <property type="match status" value="2"/>
</dbReference>
<evidence type="ECO:0000256" key="6">
    <source>
        <dbReference type="SAM" id="MobiDB-lite"/>
    </source>
</evidence>